<protein>
    <submittedName>
        <fullName evidence="4">WD_REPEATS_REGION domain-containing protein</fullName>
    </submittedName>
</protein>
<dbReference type="PANTHER" id="PTHR16022">
    <property type="entry name" value="WD REPEAT DOMAIN 60"/>
    <property type="match status" value="1"/>
</dbReference>
<dbReference type="GO" id="GO:0005868">
    <property type="term" value="C:cytoplasmic dynein complex"/>
    <property type="evidence" value="ECO:0007669"/>
    <property type="project" value="InterPro"/>
</dbReference>
<evidence type="ECO:0000313" key="4">
    <source>
        <dbReference type="WBParaSite" id="HPLM_0002077801-mRNA-1"/>
    </source>
</evidence>
<dbReference type="WBParaSite" id="HPLM_0002077801-mRNA-1">
    <property type="protein sequence ID" value="HPLM_0002077801-mRNA-1"/>
    <property type="gene ID" value="HPLM_0002077801"/>
</dbReference>
<reference evidence="4" key="1">
    <citation type="submission" date="2017-02" db="UniProtKB">
        <authorList>
            <consortium name="WormBaseParasite"/>
        </authorList>
    </citation>
    <scope>IDENTIFICATION</scope>
</reference>
<dbReference type="GO" id="GO:0005929">
    <property type="term" value="C:cilium"/>
    <property type="evidence" value="ECO:0007669"/>
    <property type="project" value="GOC"/>
</dbReference>
<gene>
    <name evidence="2" type="ORF">HPLM_LOCUS20770</name>
</gene>
<dbReference type="EMBL" id="UZAF01022563">
    <property type="protein sequence ID" value="VDO85900.1"/>
    <property type="molecule type" value="Genomic_DNA"/>
</dbReference>
<dbReference type="GO" id="GO:0042073">
    <property type="term" value="P:intraciliary transport"/>
    <property type="evidence" value="ECO:0007669"/>
    <property type="project" value="InterPro"/>
</dbReference>
<dbReference type="STRING" id="6290.A0A0N4X8T6"/>
<evidence type="ECO:0000256" key="1">
    <source>
        <dbReference type="SAM" id="MobiDB-lite"/>
    </source>
</evidence>
<accession>A0A0N4X8T6</accession>
<reference evidence="2 3" key="2">
    <citation type="submission" date="2018-11" db="EMBL/GenBank/DDBJ databases">
        <authorList>
            <consortium name="Pathogen Informatics"/>
        </authorList>
    </citation>
    <scope>NUCLEOTIDE SEQUENCE [LARGE SCALE GENOMIC DNA]</scope>
    <source>
        <strain evidence="2 3">MHpl1</strain>
    </source>
</reference>
<dbReference type="GO" id="GO:0045504">
    <property type="term" value="F:dynein heavy chain binding"/>
    <property type="evidence" value="ECO:0007669"/>
    <property type="project" value="InterPro"/>
</dbReference>
<feature type="compositionally biased region" description="Acidic residues" evidence="1">
    <location>
        <begin position="7"/>
        <end position="18"/>
    </location>
</feature>
<sequence length="252" mass="27895">MQTGSDDVSEETQTEEPLNEIKWTQHPPHDDYGWGSESASHESVESKEDEEMAMFRENHLQNPRLKQFVEAAGQVVIDLITSRQKTSSDLLLQNKSVFSFSLGYNSFELGPISQANRVTTIGLNSKEPDILLAGFFIKESPAEDIVNRTLLVEFYLDQRPPKRLFLSEGDVTSTCYTADGTALVAGVVDGAVEAFDLLEPSTAFPSSMPWMDSPTDIALRLPAYDSSFLSSTLADGKAHPIVEVQVMQNENE</sequence>
<feature type="region of interest" description="Disordered" evidence="1">
    <location>
        <begin position="1"/>
        <end position="48"/>
    </location>
</feature>
<evidence type="ECO:0000313" key="2">
    <source>
        <dbReference type="EMBL" id="VDO85900.1"/>
    </source>
</evidence>
<evidence type="ECO:0000313" key="3">
    <source>
        <dbReference type="Proteomes" id="UP000268014"/>
    </source>
</evidence>
<dbReference type="PANTHER" id="PTHR16022:SF0">
    <property type="entry name" value="CYTOPLASMIC DYNEIN 2 INTERMEDIATE CHAIN 1"/>
    <property type="match status" value="1"/>
</dbReference>
<dbReference type="InterPro" id="IPR042505">
    <property type="entry name" value="DYNC2I1"/>
</dbReference>
<proteinExistence type="predicted"/>
<keyword evidence="3" id="KW-1185">Reference proteome</keyword>
<dbReference type="Proteomes" id="UP000268014">
    <property type="component" value="Unassembled WGS sequence"/>
</dbReference>
<dbReference type="OrthoDB" id="5847969at2759"/>
<dbReference type="AlphaFoldDB" id="A0A0N4X8T6"/>
<name>A0A0N4X8T6_HAEPC</name>
<organism evidence="4">
    <name type="scientific">Haemonchus placei</name>
    <name type="common">Barber's pole worm</name>
    <dbReference type="NCBI Taxonomy" id="6290"/>
    <lineage>
        <taxon>Eukaryota</taxon>
        <taxon>Metazoa</taxon>
        <taxon>Ecdysozoa</taxon>
        <taxon>Nematoda</taxon>
        <taxon>Chromadorea</taxon>
        <taxon>Rhabditida</taxon>
        <taxon>Rhabditina</taxon>
        <taxon>Rhabditomorpha</taxon>
        <taxon>Strongyloidea</taxon>
        <taxon>Trichostrongylidae</taxon>
        <taxon>Haemonchus</taxon>
    </lineage>
</organism>
<dbReference type="GO" id="GO:0045503">
    <property type="term" value="F:dynein light chain binding"/>
    <property type="evidence" value="ECO:0007669"/>
    <property type="project" value="InterPro"/>
</dbReference>